<gene>
    <name evidence="1" type="ORF">LXO92_01775</name>
</gene>
<evidence type="ECO:0008006" key="3">
    <source>
        <dbReference type="Google" id="ProtNLM"/>
    </source>
</evidence>
<accession>A0ABS8X201</accession>
<dbReference type="RefSeq" id="WP_182351049.1">
    <property type="nucleotide sequence ID" value="NZ_JAJSPM010000001.1"/>
</dbReference>
<protein>
    <recommendedName>
        <fullName evidence="3">Coiled-coil protein</fullName>
    </recommendedName>
</protein>
<organism evidence="1 2">
    <name type="scientific">Legionella resiliens</name>
    <dbReference type="NCBI Taxonomy" id="2905958"/>
    <lineage>
        <taxon>Bacteria</taxon>
        <taxon>Pseudomonadati</taxon>
        <taxon>Pseudomonadota</taxon>
        <taxon>Gammaproteobacteria</taxon>
        <taxon>Legionellales</taxon>
        <taxon>Legionellaceae</taxon>
        <taxon>Legionella</taxon>
    </lineage>
</organism>
<proteinExistence type="predicted"/>
<sequence length="263" mass="29998">MAKTLTKKFRTSLIRYLNNPNNVKNKKSLAESSLAIYEIATTRCGSEPDKFMVCIDEIIGIAVRGIKVHPHRGELLDSFNHQLSRSENGAEAQAFHVLTLTYHLYLKNNLIDPEQAAREQLEKLRTTIQQLTEASPYAEELESALEQLTRVVGEHFKLSPKIQFQQYKEFEKKLRSVCSEYKSTIENDAFVKSAFYSFLAAILNIFTLTDSAETYQRKSRFFQEVSLTSQNTLSEFNIPSVEVENIHDESEATLPIQTYNASG</sequence>
<dbReference type="EMBL" id="JAJTND010000001">
    <property type="protein sequence ID" value="MCE3531103.1"/>
    <property type="molecule type" value="Genomic_DNA"/>
</dbReference>
<dbReference type="Proteomes" id="UP001320170">
    <property type="component" value="Unassembled WGS sequence"/>
</dbReference>
<evidence type="ECO:0000313" key="1">
    <source>
        <dbReference type="EMBL" id="MCE3531103.1"/>
    </source>
</evidence>
<comment type="caution">
    <text evidence="1">The sequence shown here is derived from an EMBL/GenBank/DDBJ whole genome shotgun (WGS) entry which is preliminary data.</text>
</comment>
<evidence type="ECO:0000313" key="2">
    <source>
        <dbReference type="Proteomes" id="UP001320170"/>
    </source>
</evidence>
<reference evidence="1 2" key="1">
    <citation type="journal article" date="2024" name="Pathogens">
        <title>Characterization of a Novel Species of Legionella Isolated from a Healthcare Facility: Legionella resiliens sp. nov.</title>
        <authorList>
            <person name="Cristino S."/>
            <person name="Pascale M.R."/>
            <person name="Marino F."/>
            <person name="Derelitto C."/>
            <person name="Salaris S."/>
            <person name="Orsini M."/>
            <person name="Squarzoni S."/>
            <person name="Grottola A."/>
            <person name="Girolamini L."/>
        </authorList>
    </citation>
    <scope>NUCLEOTIDE SEQUENCE [LARGE SCALE GENOMIC DNA]</scope>
    <source>
        <strain evidence="1 2">8cVS16</strain>
    </source>
</reference>
<keyword evidence="2" id="KW-1185">Reference proteome</keyword>
<name>A0ABS8X201_9GAMM</name>